<dbReference type="SUPFAM" id="SSF52096">
    <property type="entry name" value="ClpP/crotonase"/>
    <property type="match status" value="1"/>
</dbReference>
<dbReference type="Pfam" id="PF01972">
    <property type="entry name" value="SDH_protease"/>
    <property type="match status" value="1"/>
</dbReference>
<evidence type="ECO:0000313" key="1">
    <source>
        <dbReference type="EMBL" id="MBY0759799.1"/>
    </source>
</evidence>
<keyword evidence="1" id="KW-0378">Hydrolase</keyword>
<dbReference type="Gene3D" id="3.90.226.10">
    <property type="entry name" value="2-enoyl-CoA Hydratase, Chain A, domain 1"/>
    <property type="match status" value="1"/>
</dbReference>
<dbReference type="GO" id="GO:0008233">
    <property type="term" value="F:peptidase activity"/>
    <property type="evidence" value="ECO:0007669"/>
    <property type="project" value="UniProtKB-KW"/>
</dbReference>
<sequence length="334" mass="37265">MYEERVDLYRQLEQKLNTKILTYVTSDRTGFETQIAQDVIDLFINHLDKIGVVSKISLYLYTRGGDTAAAWNIINLLRQYCDELQVIIPHKAHSAGTLISIGANSIIMTKQATLGPIDPSINTPLNPQIPNNPIATMPVSVEAVKGYLEFAKEELSIKDDIALANILIKLSDTVHPLVLGNVYRSRAQIKMLAEKLLINQVTDSTKIKQIIDFLCSDSGSHDYTINRREAKNTLGLNIIKPDEELYKLIKSVYDNISAELGFGEILDPRSMIESNNGEYTVKRGIVESLSGGSNMFVSQGKITLQQIDTPAGTQQQINDNRIFEGWRQEANAPQ</sequence>
<dbReference type="PANTHER" id="PTHR35984:SF1">
    <property type="entry name" value="PERIPLASMIC SERINE PROTEASE"/>
    <property type="match status" value="1"/>
</dbReference>
<dbReference type="Proteomes" id="UP000779049">
    <property type="component" value="Unassembled WGS sequence"/>
</dbReference>
<reference evidence="1 2" key="1">
    <citation type="journal article" date="2020" name="New Microbes New Infect">
        <title>Sellimonas caecigallum sp. nov., description and genome sequence of a new member of the Sellimonas genus isolated from the cecum of feral chicken.</title>
        <authorList>
            <person name="Wongkuna S."/>
            <person name="Ghimire S."/>
            <person name="Antony L."/>
            <person name="Chankhamhaengdecha S."/>
            <person name="Janvilisri T."/>
            <person name="Scaria J."/>
        </authorList>
    </citation>
    <scope>NUCLEOTIDE SEQUENCE [LARGE SCALE GENOMIC DNA]</scope>
    <source>
        <strain evidence="1 2">SW451</strain>
    </source>
</reference>
<dbReference type="EMBL" id="VIRV01000026">
    <property type="protein sequence ID" value="MBY0759799.1"/>
    <property type="molecule type" value="Genomic_DNA"/>
</dbReference>
<dbReference type="InterPro" id="IPR029045">
    <property type="entry name" value="ClpP/crotonase-like_dom_sf"/>
</dbReference>
<dbReference type="PANTHER" id="PTHR35984">
    <property type="entry name" value="PERIPLASMIC SERINE PROTEASE"/>
    <property type="match status" value="1"/>
</dbReference>
<dbReference type="RefSeq" id="WP_221920331.1">
    <property type="nucleotide sequence ID" value="NZ_CP173660.1"/>
</dbReference>
<gene>
    <name evidence="1" type="ORF">FLB61_12030</name>
</gene>
<name>A0ABS7L9S8_9FIRM</name>
<comment type="caution">
    <text evidence="1">The sequence shown here is derived from an EMBL/GenBank/DDBJ whole genome shotgun (WGS) entry which is preliminary data.</text>
</comment>
<proteinExistence type="predicted"/>
<organism evidence="1 2">
    <name type="scientific">Sellimonas caecigallum</name>
    <dbReference type="NCBI Taxonomy" id="2592333"/>
    <lineage>
        <taxon>Bacteria</taxon>
        <taxon>Bacillati</taxon>
        <taxon>Bacillota</taxon>
        <taxon>Clostridia</taxon>
        <taxon>Lachnospirales</taxon>
        <taxon>Lachnospiraceae</taxon>
        <taxon>Sellimonas</taxon>
    </lineage>
</organism>
<keyword evidence="1" id="KW-0645">Protease</keyword>
<dbReference type="GO" id="GO:0006508">
    <property type="term" value="P:proteolysis"/>
    <property type="evidence" value="ECO:0007669"/>
    <property type="project" value="UniProtKB-KW"/>
</dbReference>
<accession>A0ABS7L9S8</accession>
<protein>
    <submittedName>
        <fullName evidence="1">Serine protease</fullName>
    </submittedName>
</protein>
<keyword evidence="2" id="KW-1185">Reference proteome</keyword>
<evidence type="ECO:0000313" key="2">
    <source>
        <dbReference type="Proteomes" id="UP000779049"/>
    </source>
</evidence>
<dbReference type="InterPro" id="IPR002825">
    <property type="entry name" value="Pept_S49_ser-pept_pro"/>
</dbReference>